<evidence type="ECO:0000313" key="7">
    <source>
        <dbReference type="Proteomes" id="UP000032668"/>
    </source>
</evidence>
<dbReference type="PANTHER" id="PTHR30055">
    <property type="entry name" value="HTH-TYPE TRANSCRIPTIONAL REGULATOR RUTR"/>
    <property type="match status" value="1"/>
</dbReference>
<protein>
    <submittedName>
        <fullName evidence="6">Transcriptional regulator TetR</fullName>
    </submittedName>
</protein>
<feature type="DNA-binding region" description="H-T-H motif" evidence="4">
    <location>
        <begin position="23"/>
        <end position="42"/>
    </location>
</feature>
<comment type="caution">
    <text evidence="6">The sequence shown here is derived from an EMBL/GenBank/DDBJ whole genome shotgun (WGS) entry which is preliminary data.</text>
</comment>
<keyword evidence="3" id="KW-0804">Transcription</keyword>
<dbReference type="EMBL" id="BANC01000021">
    <property type="protein sequence ID" value="GAN79482.1"/>
    <property type="molecule type" value="Genomic_DNA"/>
</dbReference>
<dbReference type="Pfam" id="PF00440">
    <property type="entry name" value="TetR_N"/>
    <property type="match status" value="1"/>
</dbReference>
<evidence type="ECO:0000313" key="6">
    <source>
        <dbReference type="EMBL" id="GAN79482.1"/>
    </source>
</evidence>
<dbReference type="InterPro" id="IPR009057">
    <property type="entry name" value="Homeodomain-like_sf"/>
</dbReference>
<dbReference type="AlphaFoldDB" id="A0A0D6PCT6"/>
<dbReference type="InterPro" id="IPR050109">
    <property type="entry name" value="HTH-type_TetR-like_transc_reg"/>
</dbReference>
<dbReference type="SUPFAM" id="SSF46689">
    <property type="entry name" value="Homeodomain-like"/>
    <property type="match status" value="1"/>
</dbReference>
<evidence type="ECO:0000256" key="3">
    <source>
        <dbReference type="ARBA" id="ARBA00023163"/>
    </source>
</evidence>
<dbReference type="PANTHER" id="PTHR30055:SF234">
    <property type="entry name" value="HTH-TYPE TRANSCRIPTIONAL REGULATOR BETI"/>
    <property type="match status" value="1"/>
</dbReference>
<evidence type="ECO:0000256" key="2">
    <source>
        <dbReference type="ARBA" id="ARBA00023125"/>
    </source>
</evidence>
<keyword evidence="1" id="KW-0805">Transcription regulation</keyword>
<keyword evidence="7" id="KW-1185">Reference proteome</keyword>
<dbReference type="InterPro" id="IPR041669">
    <property type="entry name" value="TetR_C_15"/>
</dbReference>
<keyword evidence="2 4" id="KW-0238">DNA-binding</keyword>
<evidence type="ECO:0000256" key="4">
    <source>
        <dbReference type="PROSITE-ProRule" id="PRU00335"/>
    </source>
</evidence>
<dbReference type="InterPro" id="IPR001647">
    <property type="entry name" value="HTH_TetR"/>
</dbReference>
<organism evidence="6 7">
    <name type="scientific">Acidocella aminolytica 101 = DSM 11237</name>
    <dbReference type="NCBI Taxonomy" id="1120923"/>
    <lineage>
        <taxon>Bacteria</taxon>
        <taxon>Pseudomonadati</taxon>
        <taxon>Pseudomonadota</taxon>
        <taxon>Alphaproteobacteria</taxon>
        <taxon>Acetobacterales</taxon>
        <taxon>Acidocellaceae</taxon>
        <taxon>Acidocella</taxon>
    </lineage>
</organism>
<evidence type="ECO:0000256" key="1">
    <source>
        <dbReference type="ARBA" id="ARBA00023015"/>
    </source>
</evidence>
<dbReference type="Pfam" id="PF17918">
    <property type="entry name" value="TetR_C_15"/>
    <property type="match status" value="1"/>
</dbReference>
<dbReference type="Gene3D" id="1.10.357.10">
    <property type="entry name" value="Tetracycline Repressor, domain 2"/>
    <property type="match status" value="1"/>
</dbReference>
<sequence length="201" mass="21821">MTLDAIFEATIQVLLSEGERRLTTTRVAERAGVSVGTMYQYYPHKQALLYAVLQSHLTHISAAIEAACLTARGQGVTHMGELLVQTFLDTKIERLDVTKALYLIAEDLDTRSLLAATTERNVAAAASMLATASDARFENVQAVAFTLFSAIAGSTRIVFERGVSLPALKELRRELTLMCRSYLLNASLSAVASAERAHSVS</sequence>
<dbReference type="Proteomes" id="UP000032668">
    <property type="component" value="Unassembled WGS sequence"/>
</dbReference>
<feature type="domain" description="HTH tetR-type" evidence="5">
    <location>
        <begin position="1"/>
        <end position="60"/>
    </location>
</feature>
<proteinExistence type="predicted"/>
<gene>
    <name evidence="6" type="ORF">Aam_021_070</name>
</gene>
<reference evidence="6 7" key="1">
    <citation type="submission" date="2012-11" db="EMBL/GenBank/DDBJ databases">
        <title>Whole genome sequence of Acidocella aminolytica 101 = DSM 11237.</title>
        <authorList>
            <person name="Azuma Y."/>
            <person name="Higashiura N."/>
            <person name="Hirakawa H."/>
            <person name="Matsushita K."/>
        </authorList>
    </citation>
    <scope>NUCLEOTIDE SEQUENCE [LARGE SCALE GENOMIC DNA]</scope>
    <source>
        <strain evidence="7">101 / DSM 11237</strain>
    </source>
</reference>
<dbReference type="GO" id="GO:0000976">
    <property type="term" value="F:transcription cis-regulatory region binding"/>
    <property type="evidence" value="ECO:0007669"/>
    <property type="project" value="TreeGrafter"/>
</dbReference>
<dbReference type="RefSeq" id="WP_199444665.1">
    <property type="nucleotide sequence ID" value="NZ_BANC01000021.1"/>
</dbReference>
<dbReference type="GO" id="GO:0003700">
    <property type="term" value="F:DNA-binding transcription factor activity"/>
    <property type="evidence" value="ECO:0007669"/>
    <property type="project" value="TreeGrafter"/>
</dbReference>
<accession>A0A0D6PCT6</accession>
<dbReference type="PRINTS" id="PR00455">
    <property type="entry name" value="HTHTETR"/>
</dbReference>
<name>A0A0D6PCT6_9PROT</name>
<dbReference type="STRING" id="1120923.SAMN02746095_00569"/>
<dbReference type="PROSITE" id="PS50977">
    <property type="entry name" value="HTH_TETR_2"/>
    <property type="match status" value="1"/>
</dbReference>
<evidence type="ECO:0000259" key="5">
    <source>
        <dbReference type="PROSITE" id="PS50977"/>
    </source>
</evidence>